<gene>
    <name evidence="1" type="ORF">RGQ29_022999</name>
</gene>
<reference evidence="1 2" key="1">
    <citation type="journal article" date="2023" name="G3 (Bethesda)">
        <title>A haplotype-resolved chromosome-scale genome for Quercus rubra L. provides insights into the genetics of adaptive traits for red oak species.</title>
        <authorList>
            <person name="Kapoor B."/>
            <person name="Jenkins J."/>
            <person name="Schmutz J."/>
            <person name="Zhebentyayeva T."/>
            <person name="Kuelheim C."/>
            <person name="Coggeshall M."/>
            <person name="Heim C."/>
            <person name="Lasky J.R."/>
            <person name="Leites L."/>
            <person name="Islam-Faridi N."/>
            <person name="Romero-Severson J."/>
            <person name="DeLeo V.L."/>
            <person name="Lucas S.M."/>
            <person name="Lazic D."/>
            <person name="Gailing O."/>
            <person name="Carlson J."/>
            <person name="Staton M."/>
        </authorList>
    </citation>
    <scope>NUCLEOTIDE SEQUENCE [LARGE SCALE GENOMIC DNA]</scope>
    <source>
        <strain evidence="1">Pseudo-F2</strain>
    </source>
</reference>
<name>A0AAN7F4H3_QUERU</name>
<evidence type="ECO:0000313" key="2">
    <source>
        <dbReference type="Proteomes" id="UP001324115"/>
    </source>
</evidence>
<protein>
    <submittedName>
        <fullName evidence="1">Uncharacterized protein</fullName>
    </submittedName>
</protein>
<comment type="caution">
    <text evidence="1">The sequence shown here is derived from an EMBL/GenBank/DDBJ whole genome shotgun (WGS) entry which is preliminary data.</text>
</comment>
<dbReference type="AlphaFoldDB" id="A0AAN7F4H3"/>
<dbReference type="Proteomes" id="UP001324115">
    <property type="component" value="Unassembled WGS sequence"/>
</dbReference>
<proteinExistence type="predicted"/>
<keyword evidence="2" id="KW-1185">Reference proteome</keyword>
<dbReference type="EMBL" id="JAXUIC010000006">
    <property type="protein sequence ID" value="KAK4585570.1"/>
    <property type="molecule type" value="Genomic_DNA"/>
</dbReference>
<sequence length="123" mass="13491">MNVLAWNCWGLGSTSVVWILTDEVKSKRSILIFLAKTKASSSKVKGILNKLELTQGISIPSDGRSGGLAMLWTEGTNIHFKSCFCTSTWSWLENMACRCGELQVSTDTPVQAKGTPHGSCWKH</sequence>
<accession>A0AAN7F4H3</accession>
<organism evidence="1 2">
    <name type="scientific">Quercus rubra</name>
    <name type="common">Northern red oak</name>
    <name type="synonym">Quercus borealis</name>
    <dbReference type="NCBI Taxonomy" id="3512"/>
    <lineage>
        <taxon>Eukaryota</taxon>
        <taxon>Viridiplantae</taxon>
        <taxon>Streptophyta</taxon>
        <taxon>Embryophyta</taxon>
        <taxon>Tracheophyta</taxon>
        <taxon>Spermatophyta</taxon>
        <taxon>Magnoliopsida</taxon>
        <taxon>eudicotyledons</taxon>
        <taxon>Gunneridae</taxon>
        <taxon>Pentapetalae</taxon>
        <taxon>rosids</taxon>
        <taxon>fabids</taxon>
        <taxon>Fagales</taxon>
        <taxon>Fagaceae</taxon>
        <taxon>Quercus</taxon>
    </lineage>
</organism>
<evidence type="ECO:0000313" key="1">
    <source>
        <dbReference type="EMBL" id="KAK4585570.1"/>
    </source>
</evidence>